<feature type="binding site" evidence="4">
    <location>
        <position position="109"/>
    </location>
    <ligand>
        <name>Fe cation</name>
        <dbReference type="ChEBI" id="CHEBI:24875"/>
    </ligand>
</feature>
<reference evidence="6" key="1">
    <citation type="submission" date="2020-10" db="EMBL/GenBank/DDBJ databases">
        <title>Sequencing the genomes of 1000 actinobacteria strains.</title>
        <authorList>
            <person name="Klenk H.-P."/>
        </authorList>
    </citation>
    <scope>NUCLEOTIDE SEQUENCE</scope>
    <source>
        <strain evidence="6">DSM 45354</strain>
    </source>
</reference>
<comment type="similarity">
    <text evidence="1">Belongs to the bacterial solute-binding protein 1 family.</text>
</comment>
<evidence type="ECO:0000256" key="3">
    <source>
        <dbReference type="ARBA" id="ARBA00022729"/>
    </source>
</evidence>
<dbReference type="PIRSF" id="PIRSF002825">
    <property type="entry name" value="CfbpA"/>
    <property type="match status" value="1"/>
</dbReference>
<keyword evidence="7" id="KW-1185">Reference proteome</keyword>
<keyword evidence="2" id="KW-0813">Transport</keyword>
<dbReference type="GO" id="GO:0006826">
    <property type="term" value="P:iron ion transport"/>
    <property type="evidence" value="ECO:0007669"/>
    <property type="project" value="UniProtKB-KW"/>
</dbReference>
<evidence type="ECO:0000313" key="7">
    <source>
        <dbReference type="Proteomes" id="UP000638648"/>
    </source>
</evidence>
<dbReference type="GO" id="GO:0030288">
    <property type="term" value="C:outer membrane-bounded periplasmic space"/>
    <property type="evidence" value="ECO:0007669"/>
    <property type="project" value="TreeGrafter"/>
</dbReference>
<evidence type="ECO:0000313" key="6">
    <source>
        <dbReference type="EMBL" id="MBE1607530.1"/>
    </source>
</evidence>
<evidence type="ECO:0000256" key="4">
    <source>
        <dbReference type="PIRSR" id="PIRSR002825-1"/>
    </source>
</evidence>
<dbReference type="PANTHER" id="PTHR30006">
    <property type="entry name" value="THIAMINE-BINDING PERIPLASMIC PROTEIN-RELATED"/>
    <property type="match status" value="1"/>
</dbReference>
<proteinExistence type="inferred from homology"/>
<accession>A0A927RCX4</accession>
<feature type="binding site" evidence="4">
    <location>
        <position position="61"/>
    </location>
    <ligand>
        <name>Fe cation</name>
        <dbReference type="ChEBI" id="CHEBI:24875"/>
    </ligand>
</feature>
<dbReference type="GO" id="GO:0046872">
    <property type="term" value="F:metal ion binding"/>
    <property type="evidence" value="ECO:0007669"/>
    <property type="project" value="UniProtKB-KW"/>
</dbReference>
<gene>
    <name evidence="6" type="ORF">HEB94_004378</name>
</gene>
<name>A0A927RCX4_9ACTN</name>
<dbReference type="Gene3D" id="3.40.190.10">
    <property type="entry name" value="Periplasmic binding protein-like II"/>
    <property type="match status" value="2"/>
</dbReference>
<evidence type="ECO:0000256" key="5">
    <source>
        <dbReference type="SAM" id="SignalP"/>
    </source>
</evidence>
<protein>
    <submittedName>
        <fullName evidence="6">Iron(III) transport system substrate-binding protein</fullName>
    </submittedName>
</protein>
<dbReference type="SUPFAM" id="SSF53850">
    <property type="entry name" value="Periplasmic binding protein-like II"/>
    <property type="match status" value="1"/>
</dbReference>
<keyword evidence="4" id="KW-0408">Iron</keyword>
<dbReference type="InterPro" id="IPR026045">
    <property type="entry name" value="Ferric-bd"/>
</dbReference>
<sequence>MGWSRGVRPVAAAAALVALVAAACGGGGADAEGSGAGGGGDAGKASPEASAKTLTLYNAQHEELVKAMVDEFTKETGIKVNMRSGDDFEIANQIVQEGSASPADVFLTENSPAMVLVDSKQGFTPVDAGTLGQVPSQYTPSDHDWVGFAARATVLAYNSKQLKAADLPASIMDLAKPQWKGKFGIAASGADFQAIVSAVLALKGEAATEAWLKGLKTNAKVYQGNTAVLKAVDTGEISAGVIYHYYWYRDRAESGANSSNTELHFFGHKDPGAFVSVSGAGVLKNGKHQAEAQELIKFLTGKQGQQILSDSDALEYSVASDVPANKELKPLSELDAPAVDAAKLNGPKVVELMQQAGLL</sequence>
<feature type="binding site" evidence="4">
    <location>
        <position position="246"/>
    </location>
    <ligand>
        <name>Fe cation</name>
        <dbReference type="ChEBI" id="CHEBI:24875"/>
    </ligand>
</feature>
<keyword evidence="3 5" id="KW-0732">Signal</keyword>
<keyword evidence="2" id="KW-0410">Iron transport</keyword>
<dbReference type="PANTHER" id="PTHR30006:SF15">
    <property type="entry name" value="IRON-UTILIZATION PERIPLASMIC PROTEIN"/>
    <property type="match status" value="1"/>
</dbReference>
<organism evidence="6 7">
    <name type="scientific">Actinopolymorpha pittospori</name>
    <dbReference type="NCBI Taxonomy" id="648752"/>
    <lineage>
        <taxon>Bacteria</taxon>
        <taxon>Bacillati</taxon>
        <taxon>Actinomycetota</taxon>
        <taxon>Actinomycetes</taxon>
        <taxon>Propionibacteriales</taxon>
        <taxon>Actinopolymorphaceae</taxon>
        <taxon>Actinopolymorpha</taxon>
    </lineage>
</organism>
<evidence type="ECO:0000256" key="1">
    <source>
        <dbReference type="ARBA" id="ARBA00008520"/>
    </source>
</evidence>
<dbReference type="CDD" id="cd13543">
    <property type="entry name" value="PBP2_Fbp"/>
    <property type="match status" value="1"/>
</dbReference>
<feature type="chain" id="PRO_5038407792" evidence="5">
    <location>
        <begin position="24"/>
        <end position="359"/>
    </location>
</feature>
<dbReference type="PROSITE" id="PS51257">
    <property type="entry name" value="PROKAR_LIPOPROTEIN"/>
    <property type="match status" value="1"/>
</dbReference>
<dbReference type="Proteomes" id="UP000638648">
    <property type="component" value="Unassembled WGS sequence"/>
</dbReference>
<feature type="binding site" evidence="4">
    <location>
        <position position="245"/>
    </location>
    <ligand>
        <name>Fe cation</name>
        <dbReference type="ChEBI" id="CHEBI:24875"/>
    </ligand>
</feature>
<dbReference type="RefSeq" id="WP_192751463.1">
    <property type="nucleotide sequence ID" value="NZ_BAABJL010000103.1"/>
</dbReference>
<evidence type="ECO:0000256" key="2">
    <source>
        <dbReference type="ARBA" id="ARBA00022496"/>
    </source>
</evidence>
<dbReference type="EMBL" id="JADBEM010000001">
    <property type="protein sequence ID" value="MBE1607530.1"/>
    <property type="molecule type" value="Genomic_DNA"/>
</dbReference>
<comment type="caution">
    <text evidence="6">The sequence shown here is derived from an EMBL/GenBank/DDBJ whole genome shotgun (WGS) entry which is preliminary data.</text>
</comment>
<dbReference type="Pfam" id="PF13343">
    <property type="entry name" value="SBP_bac_6"/>
    <property type="match status" value="1"/>
</dbReference>
<keyword evidence="2" id="KW-0406">Ion transport</keyword>
<keyword evidence="4" id="KW-0479">Metal-binding</keyword>
<feature type="signal peptide" evidence="5">
    <location>
        <begin position="1"/>
        <end position="23"/>
    </location>
</feature>
<dbReference type="AlphaFoldDB" id="A0A927RCX4"/>